<comment type="caution">
    <text evidence="1">The sequence shown here is derived from an EMBL/GenBank/DDBJ whole genome shotgun (WGS) entry which is preliminary data.</text>
</comment>
<reference evidence="1 2" key="1">
    <citation type="journal article" date="2013" name="Genome Announc.">
        <title>Draft Genome Sequence of Rhodococcus opacus Strain M213 Shows a Diverse Catabolic Potential.</title>
        <authorList>
            <person name="Pathak A."/>
            <person name="Green S.J."/>
            <person name="Ogram A."/>
            <person name="Chauhan A."/>
        </authorList>
    </citation>
    <scope>NUCLEOTIDE SEQUENCE [LARGE SCALE GENOMIC DNA]</scope>
    <source>
        <strain evidence="1 2">M213</strain>
    </source>
</reference>
<proteinExistence type="predicted"/>
<evidence type="ECO:0000313" key="2">
    <source>
        <dbReference type="Proteomes" id="UP000005951"/>
    </source>
</evidence>
<dbReference type="AlphaFoldDB" id="K8X4C0"/>
<organism evidence="1 2">
    <name type="scientific">Rhodococcus opacus M213</name>
    <dbReference type="NCBI Taxonomy" id="1129896"/>
    <lineage>
        <taxon>Bacteria</taxon>
        <taxon>Bacillati</taxon>
        <taxon>Actinomycetota</taxon>
        <taxon>Actinomycetes</taxon>
        <taxon>Mycobacteriales</taxon>
        <taxon>Nocardiaceae</taxon>
        <taxon>Rhodococcus</taxon>
    </lineage>
</organism>
<evidence type="ECO:0000313" key="1">
    <source>
        <dbReference type="EMBL" id="EKT76379.1"/>
    </source>
</evidence>
<dbReference type="EMBL" id="AJYC02000325">
    <property type="protein sequence ID" value="EKT76379.1"/>
    <property type="molecule type" value="Genomic_DNA"/>
</dbReference>
<dbReference type="Proteomes" id="UP000005951">
    <property type="component" value="Unassembled WGS sequence"/>
</dbReference>
<sequence>MGSESVQTFRRSDFVGWKARTEPTSTVAWQLGSEGRGLVELRDHALRPDSLSLIAHRIARSE</sequence>
<protein>
    <submittedName>
        <fullName evidence="1">Uncharacterized protein</fullName>
    </submittedName>
</protein>
<accession>K8X4C0</accession>
<name>K8X4C0_RHOOP</name>
<gene>
    <name evidence="1" type="ORF">WSS_A43052</name>
</gene>